<dbReference type="InterPro" id="IPR001789">
    <property type="entry name" value="Sig_transdc_resp-reg_receiver"/>
</dbReference>
<dbReference type="SMART" id="SM00387">
    <property type="entry name" value="HATPase_c"/>
    <property type="match status" value="1"/>
</dbReference>
<reference evidence="8" key="1">
    <citation type="submission" date="2017-08" db="EMBL/GenBank/DDBJ databases">
        <title>A dynamic microbial community with high functional redundancy inhabits the cold, oxic subseafloor aquifer.</title>
        <authorList>
            <person name="Tully B.J."/>
            <person name="Wheat C.G."/>
            <person name="Glazer B.T."/>
            <person name="Huber J.A."/>
        </authorList>
    </citation>
    <scope>NUCLEOTIDE SEQUENCE [LARGE SCALE GENOMIC DNA]</scope>
</reference>
<dbReference type="GO" id="GO:0000155">
    <property type="term" value="F:phosphorelay sensor kinase activity"/>
    <property type="evidence" value="ECO:0007669"/>
    <property type="project" value="InterPro"/>
</dbReference>
<dbReference type="InterPro" id="IPR011006">
    <property type="entry name" value="CheY-like_superfamily"/>
</dbReference>
<evidence type="ECO:0000259" key="6">
    <source>
        <dbReference type="PROSITE" id="PS50110"/>
    </source>
</evidence>
<dbReference type="Gene3D" id="3.40.50.2300">
    <property type="match status" value="1"/>
</dbReference>
<dbReference type="PRINTS" id="PR00344">
    <property type="entry name" value="BCTRLSENSOR"/>
</dbReference>
<name>A0A2A4SUG5_9DELT</name>
<dbReference type="PANTHER" id="PTHR43547:SF2">
    <property type="entry name" value="HYBRID SIGNAL TRANSDUCTION HISTIDINE KINASE C"/>
    <property type="match status" value="1"/>
</dbReference>
<evidence type="ECO:0000259" key="5">
    <source>
        <dbReference type="PROSITE" id="PS50109"/>
    </source>
</evidence>
<organism evidence="7 8">
    <name type="scientific">SAR324 cluster bacterium</name>
    <dbReference type="NCBI Taxonomy" id="2024889"/>
    <lineage>
        <taxon>Bacteria</taxon>
        <taxon>Deltaproteobacteria</taxon>
        <taxon>SAR324 cluster</taxon>
    </lineage>
</organism>
<gene>
    <name evidence="7" type="ORF">COB67_11325</name>
</gene>
<dbReference type="SUPFAM" id="SSF52172">
    <property type="entry name" value="CheY-like"/>
    <property type="match status" value="1"/>
</dbReference>
<evidence type="ECO:0000256" key="2">
    <source>
        <dbReference type="ARBA" id="ARBA00012438"/>
    </source>
</evidence>
<evidence type="ECO:0000313" key="8">
    <source>
        <dbReference type="Proteomes" id="UP000218113"/>
    </source>
</evidence>
<feature type="domain" description="Histidine kinase" evidence="5">
    <location>
        <begin position="205"/>
        <end position="415"/>
    </location>
</feature>
<evidence type="ECO:0000313" key="7">
    <source>
        <dbReference type="EMBL" id="PCI24729.1"/>
    </source>
</evidence>
<feature type="domain" description="Response regulatory" evidence="6">
    <location>
        <begin position="37"/>
        <end position="161"/>
    </location>
</feature>
<sequence>MVLKPNTTQTMEDSPLVFVESDAEDLLLQKEALPPWKVLIVDDEIEVHHMTKMVLKHYTYKEKKLEFLSGYGTEDTYRLLQEHRDIALILLDVVMEEEDSGLQVVRFIRNKLENHTIRIILRTGQPGKAPEEKITQEYDINDYKEKSELTIKKLSTSVTTSLRNYHDLLVIQNNARKMEQISKTLQGTYDRLAILDGEKMKILRFLSHEINTPLNAMSATHIFDVSTMSQENKMVLGLVESGFDRLKSLVKAFIEYFEFMGGKLSLTRKQVPVFEILQRIIDEQDFELKEAGVQIKLQVPEGLTWRVDPIYFKRVLSIIIQNTGKFSPNGGTVLIQGEAITDSRTRISIHDQGKGIRKENLSNIFEAFAIEQHDRAQQGFGLNLPVAKYIVENHNGKVWATSEGENLGTTFFIEV</sequence>
<accession>A0A2A4SUG5</accession>
<dbReference type="SMART" id="SM00448">
    <property type="entry name" value="REC"/>
    <property type="match status" value="1"/>
</dbReference>
<evidence type="ECO:0000256" key="1">
    <source>
        <dbReference type="ARBA" id="ARBA00000085"/>
    </source>
</evidence>
<dbReference type="Proteomes" id="UP000218113">
    <property type="component" value="Unassembled WGS sequence"/>
</dbReference>
<dbReference type="CDD" id="cd00082">
    <property type="entry name" value="HisKA"/>
    <property type="match status" value="1"/>
</dbReference>
<dbReference type="InterPro" id="IPR003594">
    <property type="entry name" value="HATPase_dom"/>
</dbReference>
<evidence type="ECO:0000256" key="4">
    <source>
        <dbReference type="PROSITE-ProRule" id="PRU00169"/>
    </source>
</evidence>
<evidence type="ECO:0000256" key="3">
    <source>
        <dbReference type="ARBA" id="ARBA00022553"/>
    </source>
</evidence>
<feature type="modified residue" description="4-aspartylphosphate" evidence="4">
    <location>
        <position position="92"/>
    </location>
</feature>
<protein>
    <recommendedName>
        <fullName evidence="2">histidine kinase</fullName>
        <ecNumber evidence="2">2.7.13.3</ecNumber>
    </recommendedName>
</protein>
<dbReference type="SUPFAM" id="SSF47384">
    <property type="entry name" value="Homodimeric domain of signal transducing histidine kinase"/>
    <property type="match status" value="1"/>
</dbReference>
<dbReference type="InterPro" id="IPR003661">
    <property type="entry name" value="HisK_dim/P_dom"/>
</dbReference>
<dbReference type="InterPro" id="IPR036097">
    <property type="entry name" value="HisK_dim/P_sf"/>
</dbReference>
<dbReference type="EC" id="2.7.13.3" evidence="2"/>
<dbReference type="PROSITE" id="PS50110">
    <property type="entry name" value="RESPONSE_REGULATORY"/>
    <property type="match status" value="1"/>
</dbReference>
<dbReference type="AlphaFoldDB" id="A0A2A4SUG5"/>
<proteinExistence type="predicted"/>
<dbReference type="SUPFAM" id="SSF55874">
    <property type="entry name" value="ATPase domain of HSP90 chaperone/DNA topoisomerase II/histidine kinase"/>
    <property type="match status" value="1"/>
</dbReference>
<dbReference type="InterPro" id="IPR005467">
    <property type="entry name" value="His_kinase_dom"/>
</dbReference>
<dbReference type="PROSITE" id="PS50109">
    <property type="entry name" value="HIS_KIN"/>
    <property type="match status" value="1"/>
</dbReference>
<dbReference type="PANTHER" id="PTHR43547">
    <property type="entry name" value="TWO-COMPONENT HISTIDINE KINASE"/>
    <property type="match status" value="1"/>
</dbReference>
<dbReference type="Gene3D" id="1.10.287.130">
    <property type="match status" value="1"/>
</dbReference>
<dbReference type="InterPro" id="IPR036890">
    <property type="entry name" value="HATPase_C_sf"/>
</dbReference>
<dbReference type="InterPro" id="IPR004358">
    <property type="entry name" value="Sig_transdc_His_kin-like_C"/>
</dbReference>
<comment type="catalytic activity">
    <reaction evidence="1">
        <text>ATP + protein L-histidine = ADP + protein N-phospho-L-histidine.</text>
        <dbReference type="EC" id="2.7.13.3"/>
    </reaction>
</comment>
<keyword evidence="3 4" id="KW-0597">Phosphoprotein</keyword>
<dbReference type="Gene3D" id="3.30.565.10">
    <property type="entry name" value="Histidine kinase-like ATPase, C-terminal domain"/>
    <property type="match status" value="1"/>
</dbReference>
<comment type="caution">
    <text evidence="7">The sequence shown here is derived from an EMBL/GenBank/DDBJ whole genome shotgun (WGS) entry which is preliminary data.</text>
</comment>
<dbReference type="EMBL" id="NVSR01000119">
    <property type="protein sequence ID" value="PCI24729.1"/>
    <property type="molecule type" value="Genomic_DNA"/>
</dbReference>
<dbReference type="Pfam" id="PF02518">
    <property type="entry name" value="HATPase_c"/>
    <property type="match status" value="1"/>
</dbReference>